<dbReference type="Proteomes" id="UP000299102">
    <property type="component" value="Unassembled WGS sequence"/>
</dbReference>
<dbReference type="AlphaFoldDB" id="A0A4C1XXS4"/>
<reference evidence="1 2" key="1">
    <citation type="journal article" date="2019" name="Commun. Biol.">
        <title>The bagworm genome reveals a unique fibroin gene that provides high tensile strength.</title>
        <authorList>
            <person name="Kono N."/>
            <person name="Nakamura H."/>
            <person name="Ohtoshi R."/>
            <person name="Tomita M."/>
            <person name="Numata K."/>
            <person name="Arakawa K."/>
        </authorList>
    </citation>
    <scope>NUCLEOTIDE SEQUENCE [LARGE SCALE GENOMIC DNA]</scope>
</reference>
<evidence type="ECO:0000313" key="1">
    <source>
        <dbReference type="EMBL" id="GBP68396.1"/>
    </source>
</evidence>
<comment type="caution">
    <text evidence="1">The sequence shown here is derived from an EMBL/GenBank/DDBJ whole genome shotgun (WGS) entry which is preliminary data.</text>
</comment>
<dbReference type="EMBL" id="BGZK01001010">
    <property type="protein sequence ID" value="GBP68396.1"/>
    <property type="molecule type" value="Genomic_DNA"/>
</dbReference>
<accession>A0A4C1XXS4</accession>
<organism evidence="1 2">
    <name type="scientific">Eumeta variegata</name>
    <name type="common">Bagworm moth</name>
    <name type="synonym">Eumeta japonica</name>
    <dbReference type="NCBI Taxonomy" id="151549"/>
    <lineage>
        <taxon>Eukaryota</taxon>
        <taxon>Metazoa</taxon>
        <taxon>Ecdysozoa</taxon>
        <taxon>Arthropoda</taxon>
        <taxon>Hexapoda</taxon>
        <taxon>Insecta</taxon>
        <taxon>Pterygota</taxon>
        <taxon>Neoptera</taxon>
        <taxon>Endopterygota</taxon>
        <taxon>Lepidoptera</taxon>
        <taxon>Glossata</taxon>
        <taxon>Ditrysia</taxon>
        <taxon>Tineoidea</taxon>
        <taxon>Psychidae</taxon>
        <taxon>Oiketicinae</taxon>
        <taxon>Eumeta</taxon>
    </lineage>
</organism>
<protein>
    <submittedName>
        <fullName evidence="1">Uncharacterized protein</fullName>
    </submittedName>
</protein>
<name>A0A4C1XXS4_EUMVA</name>
<proteinExistence type="predicted"/>
<gene>
    <name evidence="1" type="ORF">EVAR_38632_1</name>
</gene>
<evidence type="ECO:0000313" key="2">
    <source>
        <dbReference type="Proteomes" id="UP000299102"/>
    </source>
</evidence>
<sequence>MLTNSGPWGTGFAQRHGSDDELQNFQLRCQTLKANHGQSVFHDNINHGYAALFRYGVLASTFRLHLKYDIIFLRIYTLPLDRKAVFRQEERSRNLRVAILQFAHK</sequence>
<keyword evidence="2" id="KW-1185">Reference proteome</keyword>